<feature type="compositionally biased region" description="Polar residues" evidence="1">
    <location>
        <begin position="106"/>
        <end position="117"/>
    </location>
</feature>
<sequence length="117" mass="11468">MHRRFSGVSAAGRGGRGGRGRAGAVRVLTYDASAGGARGGSLERFAEVAFEALRPPAVAPISLSAGVGSVGGVGGVGGVAGFPSASLLPLSKSPTPADAGARTPRMSRSQRSSSGLY</sequence>
<evidence type="ECO:0000256" key="1">
    <source>
        <dbReference type="SAM" id="MobiDB-lite"/>
    </source>
</evidence>
<feature type="compositionally biased region" description="Gly residues" evidence="1">
    <location>
        <begin position="12"/>
        <end position="21"/>
    </location>
</feature>
<proteinExistence type="predicted"/>
<dbReference type="AlphaFoldDB" id="A0A922MU19"/>
<feature type="region of interest" description="Disordered" evidence="1">
    <location>
        <begin position="86"/>
        <end position="117"/>
    </location>
</feature>
<protein>
    <submittedName>
        <fullName evidence="2">Uncharacterized protein</fullName>
    </submittedName>
</protein>
<feature type="compositionally biased region" description="Low complexity" evidence="1">
    <location>
        <begin position="1"/>
        <end position="11"/>
    </location>
</feature>
<evidence type="ECO:0000313" key="2">
    <source>
        <dbReference type="EMBL" id="KAH9642330.1"/>
    </source>
</evidence>
<dbReference type="Proteomes" id="UP000814243">
    <property type="component" value="Unassembled WGS sequence"/>
</dbReference>
<gene>
    <name evidence="2" type="ORF">HF086_009694</name>
</gene>
<evidence type="ECO:0000313" key="3">
    <source>
        <dbReference type="Proteomes" id="UP000814243"/>
    </source>
</evidence>
<dbReference type="EMBL" id="JACEFF010000192">
    <property type="protein sequence ID" value="KAH9642330.1"/>
    <property type="molecule type" value="Genomic_DNA"/>
</dbReference>
<accession>A0A922MU19</accession>
<organism evidence="2 3">
    <name type="scientific">Spodoptera exigua</name>
    <name type="common">Beet armyworm</name>
    <name type="synonym">Noctua fulgens</name>
    <dbReference type="NCBI Taxonomy" id="7107"/>
    <lineage>
        <taxon>Eukaryota</taxon>
        <taxon>Metazoa</taxon>
        <taxon>Ecdysozoa</taxon>
        <taxon>Arthropoda</taxon>
        <taxon>Hexapoda</taxon>
        <taxon>Insecta</taxon>
        <taxon>Pterygota</taxon>
        <taxon>Neoptera</taxon>
        <taxon>Endopterygota</taxon>
        <taxon>Lepidoptera</taxon>
        <taxon>Glossata</taxon>
        <taxon>Ditrysia</taxon>
        <taxon>Noctuoidea</taxon>
        <taxon>Noctuidae</taxon>
        <taxon>Amphipyrinae</taxon>
        <taxon>Spodoptera</taxon>
    </lineage>
</organism>
<name>A0A922MU19_SPOEX</name>
<comment type="caution">
    <text evidence="2">The sequence shown here is derived from an EMBL/GenBank/DDBJ whole genome shotgun (WGS) entry which is preliminary data.</text>
</comment>
<feature type="region of interest" description="Disordered" evidence="1">
    <location>
        <begin position="1"/>
        <end position="22"/>
    </location>
</feature>
<reference evidence="2" key="1">
    <citation type="journal article" date="2021" name="G3 (Bethesda)">
        <title>Genome and transcriptome analysis of the beet armyworm Spodoptera exigua reveals targets for pest control. .</title>
        <authorList>
            <person name="Simon S."/>
            <person name="Breeschoten T."/>
            <person name="Jansen H.J."/>
            <person name="Dirks R.P."/>
            <person name="Schranz M.E."/>
            <person name="Ros V.I.D."/>
        </authorList>
    </citation>
    <scope>NUCLEOTIDE SEQUENCE</scope>
    <source>
        <strain evidence="2">TB_SE_WUR_2020</strain>
    </source>
</reference>
<feature type="compositionally biased region" description="Low complexity" evidence="1">
    <location>
        <begin position="86"/>
        <end position="96"/>
    </location>
</feature>